<name>A0A6A6TG81_9PLEO</name>
<organism evidence="2 3">
    <name type="scientific">Lophiostoma macrostomum CBS 122681</name>
    <dbReference type="NCBI Taxonomy" id="1314788"/>
    <lineage>
        <taxon>Eukaryota</taxon>
        <taxon>Fungi</taxon>
        <taxon>Dikarya</taxon>
        <taxon>Ascomycota</taxon>
        <taxon>Pezizomycotina</taxon>
        <taxon>Dothideomycetes</taxon>
        <taxon>Pleosporomycetidae</taxon>
        <taxon>Pleosporales</taxon>
        <taxon>Lophiostomataceae</taxon>
        <taxon>Lophiostoma</taxon>
    </lineage>
</organism>
<proteinExistence type="predicted"/>
<gene>
    <name evidence="2" type="ORF">K491DRAFT_626223</name>
</gene>
<dbReference type="PANTHER" id="PTHR42678">
    <property type="entry name" value="AMIDASE"/>
    <property type="match status" value="1"/>
</dbReference>
<dbReference type="EMBL" id="MU004323">
    <property type="protein sequence ID" value="KAF2657634.1"/>
    <property type="molecule type" value="Genomic_DNA"/>
</dbReference>
<evidence type="ECO:0000259" key="1">
    <source>
        <dbReference type="Pfam" id="PF01425"/>
    </source>
</evidence>
<protein>
    <submittedName>
        <fullName evidence="2">Amidase signature enzyme</fullName>
    </submittedName>
</protein>
<dbReference type="AlphaFoldDB" id="A0A6A6TG81"/>
<dbReference type="Gene3D" id="3.90.1300.10">
    <property type="entry name" value="Amidase signature (AS) domain"/>
    <property type="match status" value="1"/>
</dbReference>
<dbReference type="OrthoDB" id="566138at2759"/>
<evidence type="ECO:0000313" key="3">
    <source>
        <dbReference type="Proteomes" id="UP000799324"/>
    </source>
</evidence>
<dbReference type="Pfam" id="PF01425">
    <property type="entry name" value="Amidase"/>
    <property type="match status" value="1"/>
</dbReference>
<feature type="domain" description="Amidase" evidence="1">
    <location>
        <begin position="6"/>
        <end position="235"/>
    </location>
</feature>
<keyword evidence="3" id="KW-1185">Reference proteome</keyword>
<accession>A0A6A6TG81</accession>
<dbReference type="SUPFAM" id="SSF75304">
    <property type="entry name" value="Amidase signature (AS) enzymes"/>
    <property type="match status" value="1"/>
</dbReference>
<evidence type="ECO:0000313" key="2">
    <source>
        <dbReference type="EMBL" id="KAF2657634.1"/>
    </source>
</evidence>
<dbReference type="InterPro" id="IPR023631">
    <property type="entry name" value="Amidase_dom"/>
</dbReference>
<dbReference type="InterPro" id="IPR036928">
    <property type="entry name" value="AS_sf"/>
</dbReference>
<sequence>MNTSDKMQTTCGSWALLGAVFPREAFIVRQLRKAGAVVLGHTNMNEWASLRSTWYSDGYSPRGGQVRNPYDLSRSPFGSSAGSAVAVSTSIVPLTFATETDGSVAGPAQINAVVGIKPTPGLTSRDGIIPTSETMDTVGPMARSVRDAAIGLDSIVGTDTRDSLTESADVHREADYSKFVSTKEVLKGAKFGLPIKGAWSFVSDDQREVAQVILDGIKQAGAEIFEVDYPSADDRIAPNGKWDWELGGPSQSEFTVVKVEAYNGISNYLSELSNTEIRTFEDIIHFNEENTGTEGAKKGGHPAFATGQDIFVKIAEHKGQKDQTYSDALEYIRRKTREEGIDGALRHVTKDGVEIQLDSLILCDWRLVGQQIAAQAGYPTITLPIGVDKDGMPIGLTLQQTAWKEGPLIKWGSAIEDVRNDLVGGRSLPTYRDHLAKNIPIGRKHIVAAT</sequence>
<dbReference type="PANTHER" id="PTHR42678:SF37">
    <property type="entry name" value="AMIDASE C869.01-RELATED"/>
    <property type="match status" value="1"/>
</dbReference>
<reference evidence="2" key="1">
    <citation type="journal article" date="2020" name="Stud. Mycol.">
        <title>101 Dothideomycetes genomes: a test case for predicting lifestyles and emergence of pathogens.</title>
        <authorList>
            <person name="Haridas S."/>
            <person name="Albert R."/>
            <person name="Binder M."/>
            <person name="Bloem J."/>
            <person name="Labutti K."/>
            <person name="Salamov A."/>
            <person name="Andreopoulos B."/>
            <person name="Baker S."/>
            <person name="Barry K."/>
            <person name="Bills G."/>
            <person name="Bluhm B."/>
            <person name="Cannon C."/>
            <person name="Castanera R."/>
            <person name="Culley D."/>
            <person name="Daum C."/>
            <person name="Ezra D."/>
            <person name="Gonzalez J."/>
            <person name="Henrissat B."/>
            <person name="Kuo A."/>
            <person name="Liang C."/>
            <person name="Lipzen A."/>
            <person name="Lutzoni F."/>
            <person name="Magnuson J."/>
            <person name="Mondo S."/>
            <person name="Nolan M."/>
            <person name="Ohm R."/>
            <person name="Pangilinan J."/>
            <person name="Park H.-J."/>
            <person name="Ramirez L."/>
            <person name="Alfaro M."/>
            <person name="Sun H."/>
            <person name="Tritt A."/>
            <person name="Yoshinaga Y."/>
            <person name="Zwiers L.-H."/>
            <person name="Turgeon B."/>
            <person name="Goodwin S."/>
            <person name="Spatafora J."/>
            <person name="Crous P."/>
            <person name="Grigoriev I."/>
        </authorList>
    </citation>
    <scope>NUCLEOTIDE SEQUENCE</scope>
    <source>
        <strain evidence="2">CBS 122681</strain>
    </source>
</reference>
<dbReference type="Proteomes" id="UP000799324">
    <property type="component" value="Unassembled WGS sequence"/>
</dbReference>